<keyword evidence="1" id="KW-0812">Transmembrane</keyword>
<feature type="transmembrane region" description="Helical" evidence="1">
    <location>
        <begin position="9"/>
        <end position="26"/>
    </location>
</feature>
<gene>
    <name evidence="2" type="ORF">IV49_GL001515</name>
</gene>
<name>A0A0R2HDL6_9FIRM</name>
<reference evidence="2 3" key="1">
    <citation type="journal article" date="2015" name="Genome Announc.">
        <title>Expanding the biotechnology potential of lactobacilli through comparative genomics of 213 strains and associated genera.</title>
        <authorList>
            <person name="Sun Z."/>
            <person name="Harris H.M."/>
            <person name="McCann A."/>
            <person name="Guo C."/>
            <person name="Argimon S."/>
            <person name="Zhang W."/>
            <person name="Yang X."/>
            <person name="Jeffery I.B."/>
            <person name="Cooney J.C."/>
            <person name="Kagawa T.F."/>
            <person name="Liu W."/>
            <person name="Song Y."/>
            <person name="Salvetti E."/>
            <person name="Wrobel A."/>
            <person name="Rasinkangas P."/>
            <person name="Parkhill J."/>
            <person name="Rea M.C."/>
            <person name="O'Sullivan O."/>
            <person name="Ritari J."/>
            <person name="Douillard F.P."/>
            <person name="Paul Ross R."/>
            <person name="Yang R."/>
            <person name="Briner A.E."/>
            <person name="Felis G.E."/>
            <person name="de Vos W.M."/>
            <person name="Barrangou R."/>
            <person name="Klaenhammer T.R."/>
            <person name="Caufield P.W."/>
            <person name="Cui Y."/>
            <person name="Zhang H."/>
            <person name="O'Toole P.W."/>
        </authorList>
    </citation>
    <scope>NUCLEOTIDE SEQUENCE [LARGE SCALE GENOMIC DNA]</scope>
    <source>
        <strain evidence="2 3">DSM 20405</strain>
    </source>
</reference>
<keyword evidence="1" id="KW-1133">Transmembrane helix</keyword>
<dbReference type="RefSeq" id="WP_031589763.1">
    <property type="nucleotide sequence ID" value="NZ_JNKN01000043.1"/>
</dbReference>
<evidence type="ECO:0000313" key="3">
    <source>
        <dbReference type="Proteomes" id="UP000051841"/>
    </source>
</evidence>
<proteinExistence type="predicted"/>
<evidence type="ECO:0000313" key="2">
    <source>
        <dbReference type="EMBL" id="KRN47508.1"/>
    </source>
</evidence>
<dbReference type="PATRIC" id="fig|1410657.5.peg.1563"/>
<sequence length="126" mass="14644">MKAEKGKLAFYIVMPVLIVYLYGLFFKNINQIASLFNIDGIGDILTSLFYFLIGIIYYYCSTIKINGYKLIYKLVTIIYVALFFYILLTYSGFKLLGDKYLLFIKDNFAIYALWSGCAFMNLMKSK</sequence>
<protein>
    <submittedName>
        <fullName evidence="2">Uncharacterized protein</fullName>
    </submittedName>
</protein>
<comment type="caution">
    <text evidence="2">The sequence shown here is derived from an EMBL/GenBank/DDBJ whole genome shotgun (WGS) entry which is preliminary data.</text>
</comment>
<dbReference type="EMBL" id="JQBL01000042">
    <property type="protein sequence ID" value="KRN47508.1"/>
    <property type="molecule type" value="Genomic_DNA"/>
</dbReference>
<keyword evidence="1" id="KW-0472">Membrane</keyword>
<feature type="transmembrane region" description="Helical" evidence="1">
    <location>
        <begin position="100"/>
        <end position="122"/>
    </location>
</feature>
<dbReference type="Proteomes" id="UP000051841">
    <property type="component" value="Unassembled WGS sequence"/>
</dbReference>
<feature type="transmembrane region" description="Helical" evidence="1">
    <location>
        <begin position="32"/>
        <end position="58"/>
    </location>
</feature>
<feature type="transmembrane region" description="Helical" evidence="1">
    <location>
        <begin position="70"/>
        <end position="88"/>
    </location>
</feature>
<keyword evidence="3" id="KW-1185">Reference proteome</keyword>
<evidence type="ECO:0000256" key="1">
    <source>
        <dbReference type="SAM" id="Phobius"/>
    </source>
</evidence>
<organism evidence="2 3">
    <name type="scientific">Kandleria vitulina DSM 20405</name>
    <dbReference type="NCBI Taxonomy" id="1410657"/>
    <lineage>
        <taxon>Bacteria</taxon>
        <taxon>Bacillati</taxon>
        <taxon>Bacillota</taxon>
        <taxon>Erysipelotrichia</taxon>
        <taxon>Erysipelotrichales</taxon>
        <taxon>Coprobacillaceae</taxon>
        <taxon>Kandleria</taxon>
    </lineage>
</organism>
<dbReference type="AlphaFoldDB" id="A0A0R2HDL6"/>
<accession>A0A0R2HDL6</accession>